<evidence type="ECO:0000313" key="1">
    <source>
        <dbReference type="EMBL" id="KAK3675949.1"/>
    </source>
</evidence>
<dbReference type="EMBL" id="JAUTXT010000012">
    <property type="protein sequence ID" value="KAK3675949.1"/>
    <property type="molecule type" value="Genomic_DNA"/>
</dbReference>
<sequence>MEHDRGNMRVLEAHMAGLKRVVELRGGLDAIRASNSMVANLVFWIMMVSINEPMLLPLTYGDLDRDFGWLTNPTTATLLTHDGGEKDLREFGVDTATANVLHEVQRLSRNYSSIVNFGTPNEATKVLSGLCSVLEKLLQMSRFSSNDSPIPGLSQSCRLAGCLHVFTPLSGYFPDPTLMLHTLVRDLKSSLTHLIGAVGTKSHLLLWLLFVGGNTAHSMMPERSWFVGHLVVVVTDLRIRTWQEVRQYLVQLAFHDNFCDITFGKLWDEVKQKQDSLDVDLPPIETDVWCNQYLHPET</sequence>
<dbReference type="AlphaFoldDB" id="A0AAE0WQ67"/>
<keyword evidence="2" id="KW-1185">Reference proteome</keyword>
<gene>
    <name evidence="1" type="ORF">LTR78_004141</name>
</gene>
<evidence type="ECO:0000313" key="2">
    <source>
        <dbReference type="Proteomes" id="UP001274830"/>
    </source>
</evidence>
<dbReference type="Proteomes" id="UP001274830">
    <property type="component" value="Unassembled WGS sequence"/>
</dbReference>
<dbReference type="PANTHER" id="PTHR37540">
    <property type="entry name" value="TRANSCRIPTION FACTOR (ACR-2), PUTATIVE-RELATED-RELATED"/>
    <property type="match status" value="1"/>
</dbReference>
<comment type="caution">
    <text evidence="1">The sequence shown here is derived from an EMBL/GenBank/DDBJ whole genome shotgun (WGS) entry which is preliminary data.</text>
</comment>
<protein>
    <submittedName>
        <fullName evidence="1">Uncharacterized protein</fullName>
    </submittedName>
</protein>
<dbReference type="PANTHER" id="PTHR37540:SF5">
    <property type="entry name" value="TRANSCRIPTION FACTOR DOMAIN-CONTAINING PROTEIN"/>
    <property type="match status" value="1"/>
</dbReference>
<organism evidence="1 2">
    <name type="scientific">Recurvomyces mirabilis</name>
    <dbReference type="NCBI Taxonomy" id="574656"/>
    <lineage>
        <taxon>Eukaryota</taxon>
        <taxon>Fungi</taxon>
        <taxon>Dikarya</taxon>
        <taxon>Ascomycota</taxon>
        <taxon>Pezizomycotina</taxon>
        <taxon>Dothideomycetes</taxon>
        <taxon>Dothideomycetidae</taxon>
        <taxon>Mycosphaerellales</taxon>
        <taxon>Teratosphaeriaceae</taxon>
        <taxon>Recurvomyces</taxon>
    </lineage>
</organism>
<proteinExistence type="predicted"/>
<name>A0AAE0WQ67_9PEZI</name>
<reference evidence="1" key="1">
    <citation type="submission" date="2023-07" db="EMBL/GenBank/DDBJ databases">
        <title>Black Yeasts Isolated from many extreme environments.</title>
        <authorList>
            <person name="Coleine C."/>
            <person name="Stajich J.E."/>
            <person name="Selbmann L."/>
        </authorList>
    </citation>
    <scope>NUCLEOTIDE SEQUENCE</scope>
    <source>
        <strain evidence="1">CCFEE 5485</strain>
    </source>
</reference>
<accession>A0AAE0WQ67</accession>